<keyword evidence="6 7" id="KW-0449">Lipoprotein</keyword>
<dbReference type="RefSeq" id="WP_018498981.1">
    <property type="nucleotide sequence ID" value="NZ_AP019829.2"/>
</dbReference>
<accession>A0A7U6QZX4</accession>
<sequence>MKRKSLVIITLLSVFFLIIGCGKKTEGNKTNSGDKKVIKYGKASGPYTVLFEKAIIPILEKKGYKFEVVEFSDLLQNDTALNEGDIDVNVEQHTAYMNNFNDSQKGNLVALSPIPTVPAGIFSSKHKSLNELKDGAKIAIPSDASNAARGYNLLQKAGWIKLNENINVAKATQKDIKENTHKLEIVEMDSANIPRSLDDFDYAVIPGSIVYSAGINPSTVLLQEDILNHLLLQVVVKKGNENSNWAKAIVEAYHSDEFKKYMEQNNKGLWFIPNNK</sequence>
<evidence type="ECO:0000256" key="6">
    <source>
        <dbReference type="ARBA" id="ARBA00023288"/>
    </source>
</evidence>
<comment type="subcellular location">
    <subcellularLocation>
        <location evidence="1">Membrane</location>
        <topology evidence="1">Lipid-anchor</topology>
    </subcellularLocation>
</comment>
<comment type="similarity">
    <text evidence="2">Belongs to the NlpA lipoprotein family.</text>
</comment>
<evidence type="ECO:0000256" key="1">
    <source>
        <dbReference type="ARBA" id="ARBA00004635"/>
    </source>
</evidence>
<keyword evidence="5" id="KW-0564">Palmitate</keyword>
<gene>
    <name evidence="7" type="ORF">JCM16777_1848</name>
</gene>
<organism evidence="7 8">
    <name type="scientific">Leptotrichia wadei</name>
    <dbReference type="NCBI Taxonomy" id="157687"/>
    <lineage>
        <taxon>Bacteria</taxon>
        <taxon>Fusobacteriati</taxon>
        <taxon>Fusobacteriota</taxon>
        <taxon>Fusobacteriia</taxon>
        <taxon>Fusobacteriales</taxon>
        <taxon>Leptotrichiaceae</taxon>
        <taxon>Leptotrichia</taxon>
    </lineage>
</organism>
<evidence type="ECO:0000256" key="4">
    <source>
        <dbReference type="ARBA" id="ARBA00023136"/>
    </source>
</evidence>
<dbReference type="Proteomes" id="UP000321943">
    <property type="component" value="Chromosome"/>
</dbReference>
<evidence type="ECO:0000313" key="7">
    <source>
        <dbReference type="EMBL" id="BBM43585.1"/>
    </source>
</evidence>
<dbReference type="SUPFAM" id="SSF53850">
    <property type="entry name" value="Periplasmic binding protein-like II"/>
    <property type="match status" value="1"/>
</dbReference>
<evidence type="ECO:0000256" key="2">
    <source>
        <dbReference type="ARBA" id="ARBA00008973"/>
    </source>
</evidence>
<proteinExistence type="inferred from homology"/>
<dbReference type="EMBL" id="AP019829">
    <property type="protein sequence ID" value="BBM43585.1"/>
    <property type="molecule type" value="Genomic_DNA"/>
</dbReference>
<keyword evidence="3" id="KW-0732">Signal</keyword>
<dbReference type="PANTHER" id="PTHR30429">
    <property type="entry name" value="D-METHIONINE-BINDING LIPOPROTEIN METQ"/>
    <property type="match status" value="1"/>
</dbReference>
<dbReference type="PROSITE" id="PS51257">
    <property type="entry name" value="PROKAR_LIPOPROTEIN"/>
    <property type="match status" value="1"/>
</dbReference>
<dbReference type="KEGG" id="lwd:JCM16777_1848"/>
<reference evidence="7 8" key="1">
    <citation type="submission" date="2019-07" db="EMBL/GenBank/DDBJ databases">
        <title>Complete Genome Sequence of Leptotrichia wadei Strain JCM16777.</title>
        <authorList>
            <person name="Watanabe S."/>
            <person name="Cui L."/>
        </authorList>
    </citation>
    <scope>NUCLEOTIDE SEQUENCE [LARGE SCALE GENOMIC DNA]</scope>
    <source>
        <strain evidence="7 8">JCM16777</strain>
    </source>
</reference>
<dbReference type="PANTHER" id="PTHR30429:SF0">
    <property type="entry name" value="METHIONINE-BINDING LIPOPROTEIN METQ"/>
    <property type="match status" value="1"/>
</dbReference>
<evidence type="ECO:0000256" key="5">
    <source>
        <dbReference type="ARBA" id="ARBA00023139"/>
    </source>
</evidence>
<protein>
    <submittedName>
        <fullName evidence="7">Lipoprotein 28</fullName>
    </submittedName>
</protein>
<dbReference type="InterPro" id="IPR004872">
    <property type="entry name" value="Lipoprotein_NlpA"/>
</dbReference>
<dbReference type="Gene3D" id="3.40.190.10">
    <property type="entry name" value="Periplasmic binding protein-like II"/>
    <property type="match status" value="2"/>
</dbReference>
<dbReference type="Pfam" id="PF03180">
    <property type="entry name" value="Lipoprotein_9"/>
    <property type="match status" value="1"/>
</dbReference>
<dbReference type="AlphaFoldDB" id="A0A7U6QZX4"/>
<evidence type="ECO:0000313" key="8">
    <source>
        <dbReference type="Proteomes" id="UP000321943"/>
    </source>
</evidence>
<name>A0A7U6QZX4_9FUSO</name>
<dbReference type="GeneID" id="84805151"/>
<evidence type="ECO:0000256" key="3">
    <source>
        <dbReference type="ARBA" id="ARBA00022729"/>
    </source>
</evidence>
<dbReference type="GO" id="GO:0016020">
    <property type="term" value="C:membrane"/>
    <property type="evidence" value="ECO:0007669"/>
    <property type="project" value="UniProtKB-SubCell"/>
</dbReference>
<keyword evidence="4" id="KW-0472">Membrane</keyword>